<evidence type="ECO:0000259" key="3">
    <source>
        <dbReference type="Pfam" id="PF00857"/>
    </source>
</evidence>
<dbReference type="EMBL" id="ML996176">
    <property type="protein sequence ID" value="KAF2732492.1"/>
    <property type="molecule type" value="Genomic_DNA"/>
</dbReference>
<dbReference type="PANTHER" id="PTHR43540:SF6">
    <property type="entry name" value="ISOCHORISMATASE-LIKE DOMAIN-CONTAINING PROTEIN"/>
    <property type="match status" value="1"/>
</dbReference>
<accession>A0A9P4UXU7</accession>
<gene>
    <name evidence="4" type="ORF">EJ04DRAFT_608172</name>
</gene>
<sequence length="197" mass="21712">MSVASIPSMRLALAPGVRRPHFIDAPRHAAWFIAPHGSMPIGMQFSMSTTGLDVGKHSHPQIFTQHGHPPSDFSPPITNQLIKKWGLAASIRIDSPDWQLLPDIAALRRDDDAIVLKNTYDGFIGTDLKQRLRDLGVERVVICGVITDVCCATTGRSAFCRGFETWLVRDAMGSTDEKRHEAVLKEWGFAFGDVGGY</sequence>
<dbReference type="GO" id="GO:0016787">
    <property type="term" value="F:hydrolase activity"/>
    <property type="evidence" value="ECO:0007669"/>
    <property type="project" value="UniProtKB-KW"/>
</dbReference>
<dbReference type="Proteomes" id="UP000799444">
    <property type="component" value="Unassembled WGS sequence"/>
</dbReference>
<feature type="domain" description="Isochorismatase-like" evidence="3">
    <location>
        <begin position="58"/>
        <end position="186"/>
    </location>
</feature>
<keyword evidence="2 4" id="KW-0378">Hydrolase</keyword>
<dbReference type="SUPFAM" id="SSF52499">
    <property type="entry name" value="Isochorismatase-like hydrolases"/>
    <property type="match status" value="1"/>
</dbReference>
<keyword evidence="5" id="KW-1185">Reference proteome</keyword>
<dbReference type="AlphaFoldDB" id="A0A9P4UXU7"/>
<dbReference type="CDD" id="cd00431">
    <property type="entry name" value="cysteine_hydrolases"/>
    <property type="match status" value="1"/>
</dbReference>
<name>A0A9P4UXU7_9PLEO</name>
<evidence type="ECO:0000313" key="4">
    <source>
        <dbReference type="EMBL" id="KAF2732492.1"/>
    </source>
</evidence>
<dbReference type="OrthoDB" id="167809at2759"/>
<dbReference type="Gene3D" id="3.40.50.850">
    <property type="entry name" value="Isochorismatase-like"/>
    <property type="match status" value="1"/>
</dbReference>
<dbReference type="PANTHER" id="PTHR43540">
    <property type="entry name" value="PEROXYUREIDOACRYLATE/UREIDOACRYLATE AMIDOHYDROLASE-RELATED"/>
    <property type="match status" value="1"/>
</dbReference>
<dbReference type="InterPro" id="IPR000868">
    <property type="entry name" value="Isochorismatase-like_dom"/>
</dbReference>
<organism evidence="4 5">
    <name type="scientific">Polyplosphaeria fusca</name>
    <dbReference type="NCBI Taxonomy" id="682080"/>
    <lineage>
        <taxon>Eukaryota</taxon>
        <taxon>Fungi</taxon>
        <taxon>Dikarya</taxon>
        <taxon>Ascomycota</taxon>
        <taxon>Pezizomycotina</taxon>
        <taxon>Dothideomycetes</taxon>
        <taxon>Pleosporomycetidae</taxon>
        <taxon>Pleosporales</taxon>
        <taxon>Tetraplosphaeriaceae</taxon>
        <taxon>Polyplosphaeria</taxon>
    </lineage>
</organism>
<comment type="similarity">
    <text evidence="1">Belongs to the isochorismatase family.</text>
</comment>
<evidence type="ECO:0000256" key="1">
    <source>
        <dbReference type="ARBA" id="ARBA00006336"/>
    </source>
</evidence>
<dbReference type="InterPro" id="IPR050272">
    <property type="entry name" value="Isochorismatase-like_hydrls"/>
</dbReference>
<evidence type="ECO:0000256" key="2">
    <source>
        <dbReference type="ARBA" id="ARBA00022801"/>
    </source>
</evidence>
<comment type="caution">
    <text evidence="4">The sequence shown here is derived from an EMBL/GenBank/DDBJ whole genome shotgun (WGS) entry which is preliminary data.</text>
</comment>
<dbReference type="Pfam" id="PF00857">
    <property type="entry name" value="Isochorismatase"/>
    <property type="match status" value="1"/>
</dbReference>
<reference evidence="4" key="1">
    <citation type="journal article" date="2020" name="Stud. Mycol.">
        <title>101 Dothideomycetes genomes: a test case for predicting lifestyles and emergence of pathogens.</title>
        <authorList>
            <person name="Haridas S."/>
            <person name="Albert R."/>
            <person name="Binder M."/>
            <person name="Bloem J."/>
            <person name="Labutti K."/>
            <person name="Salamov A."/>
            <person name="Andreopoulos B."/>
            <person name="Baker S."/>
            <person name="Barry K."/>
            <person name="Bills G."/>
            <person name="Bluhm B."/>
            <person name="Cannon C."/>
            <person name="Castanera R."/>
            <person name="Culley D."/>
            <person name="Daum C."/>
            <person name="Ezra D."/>
            <person name="Gonzalez J."/>
            <person name="Henrissat B."/>
            <person name="Kuo A."/>
            <person name="Liang C."/>
            <person name="Lipzen A."/>
            <person name="Lutzoni F."/>
            <person name="Magnuson J."/>
            <person name="Mondo S."/>
            <person name="Nolan M."/>
            <person name="Ohm R."/>
            <person name="Pangilinan J."/>
            <person name="Park H.-J."/>
            <person name="Ramirez L."/>
            <person name="Alfaro M."/>
            <person name="Sun H."/>
            <person name="Tritt A."/>
            <person name="Yoshinaga Y."/>
            <person name="Zwiers L.-H."/>
            <person name="Turgeon B."/>
            <person name="Goodwin S."/>
            <person name="Spatafora J."/>
            <person name="Crous P."/>
            <person name="Grigoriev I."/>
        </authorList>
    </citation>
    <scope>NUCLEOTIDE SEQUENCE</scope>
    <source>
        <strain evidence="4">CBS 125425</strain>
    </source>
</reference>
<evidence type="ECO:0000313" key="5">
    <source>
        <dbReference type="Proteomes" id="UP000799444"/>
    </source>
</evidence>
<proteinExistence type="inferred from homology"/>
<protein>
    <submittedName>
        <fullName evidence="4">Isochorismatase hydrolase</fullName>
    </submittedName>
</protein>
<dbReference type="InterPro" id="IPR036380">
    <property type="entry name" value="Isochorismatase-like_sf"/>
</dbReference>